<keyword evidence="1" id="KW-0949">S-adenosyl-L-methionine</keyword>
<dbReference type="InterPro" id="IPR036413">
    <property type="entry name" value="YaeB-like_sf"/>
</dbReference>
<evidence type="ECO:0000313" key="5">
    <source>
        <dbReference type="Proteomes" id="UP000319619"/>
    </source>
</evidence>
<name>A0A532UQR8_UNCL8</name>
<dbReference type="PANTHER" id="PTHR12818:SF0">
    <property type="entry name" value="TRNA (ADENINE(37)-N6)-METHYLTRANSFERASE"/>
    <property type="match status" value="1"/>
</dbReference>
<comment type="similarity">
    <text evidence="2">Belongs to the tRNA methyltransferase O family.</text>
</comment>
<evidence type="ECO:0000256" key="2">
    <source>
        <dbReference type="ARBA" id="ARBA00033753"/>
    </source>
</evidence>
<dbReference type="GO" id="GO:0032259">
    <property type="term" value="P:methylation"/>
    <property type="evidence" value="ECO:0007669"/>
    <property type="project" value="UniProtKB-KW"/>
</dbReference>
<dbReference type="NCBIfam" id="TIGR00104">
    <property type="entry name" value="tRNA_TsaA"/>
    <property type="match status" value="1"/>
</dbReference>
<dbReference type="PROSITE" id="PS51668">
    <property type="entry name" value="TSAA_2"/>
    <property type="match status" value="1"/>
</dbReference>
<dbReference type="EMBL" id="NJBN01000013">
    <property type="protein sequence ID" value="TKJ37285.1"/>
    <property type="molecule type" value="Genomic_DNA"/>
</dbReference>
<dbReference type="InterPro" id="IPR036414">
    <property type="entry name" value="YaeB_N_sf"/>
</dbReference>
<dbReference type="Proteomes" id="UP000319619">
    <property type="component" value="Unassembled WGS sequence"/>
</dbReference>
<proteinExistence type="inferred from homology"/>
<organism evidence="4 5">
    <name type="scientific">candidate division LCP-89 bacterium B3_LCP</name>
    <dbReference type="NCBI Taxonomy" id="2012998"/>
    <lineage>
        <taxon>Bacteria</taxon>
        <taxon>Pseudomonadati</taxon>
        <taxon>Bacteria division LCP-89</taxon>
    </lineage>
</organism>
<dbReference type="AlphaFoldDB" id="A0A532UQR8"/>
<dbReference type="GO" id="GO:0008168">
    <property type="term" value="F:methyltransferase activity"/>
    <property type="evidence" value="ECO:0007669"/>
    <property type="project" value="UniProtKB-KW"/>
</dbReference>
<dbReference type="PANTHER" id="PTHR12818">
    <property type="entry name" value="TRNA (ADENINE(37)-N6)-METHYLTRANSFERASE"/>
    <property type="match status" value="1"/>
</dbReference>
<keyword evidence="4" id="KW-0489">Methyltransferase</keyword>
<dbReference type="InterPro" id="IPR023370">
    <property type="entry name" value="TrmO-like_N"/>
</dbReference>
<evidence type="ECO:0000256" key="1">
    <source>
        <dbReference type="ARBA" id="ARBA00022691"/>
    </source>
</evidence>
<reference evidence="4 5" key="1">
    <citation type="submission" date="2017-06" db="EMBL/GenBank/DDBJ databases">
        <title>Novel microbial phyla capable of carbon fixation and sulfur reduction in deep-sea sediments.</title>
        <authorList>
            <person name="Huang J."/>
            <person name="Baker B."/>
            <person name="Wang Y."/>
        </authorList>
    </citation>
    <scope>NUCLEOTIDE SEQUENCE [LARGE SCALE GENOMIC DNA]</scope>
    <source>
        <strain evidence="4">B3_LCP</strain>
    </source>
</reference>
<dbReference type="SUPFAM" id="SSF118196">
    <property type="entry name" value="YaeB-like"/>
    <property type="match status" value="1"/>
</dbReference>
<comment type="caution">
    <text evidence="4">The sequence shown here is derived from an EMBL/GenBank/DDBJ whole genome shotgun (WGS) entry which is preliminary data.</text>
</comment>
<evidence type="ECO:0000259" key="3">
    <source>
        <dbReference type="PROSITE" id="PS51668"/>
    </source>
</evidence>
<dbReference type="Pfam" id="PF01980">
    <property type="entry name" value="TrmO_N"/>
    <property type="match status" value="1"/>
</dbReference>
<evidence type="ECO:0000313" key="4">
    <source>
        <dbReference type="EMBL" id="TKJ37285.1"/>
    </source>
</evidence>
<dbReference type="CDD" id="cd09281">
    <property type="entry name" value="UPF0066"/>
    <property type="match status" value="1"/>
</dbReference>
<sequence>MQKQPITFQPIGVITTPHKKQKGTPIQPYAARDVAGEVHVFPEYRDGLKDLGGFERVWLIYHLHRASSAKLSVIPYRDVVERGLFATRAPCRPNAIGLSAVRVLELDVKSGILKILDVDMLDQTPLLDIKPYVPRFDSYQNSKAGWLDDLGEDRDIADDRFPIR</sequence>
<accession>A0A532UQR8</accession>
<keyword evidence="4" id="KW-0808">Transferase</keyword>
<feature type="domain" description="TsaA-like" evidence="3">
    <location>
        <begin position="8"/>
        <end position="141"/>
    </location>
</feature>
<dbReference type="Gene3D" id="2.40.30.70">
    <property type="entry name" value="YaeB-like"/>
    <property type="match status" value="1"/>
</dbReference>
<gene>
    <name evidence="4" type="primary">tsaA</name>
    <name evidence="4" type="ORF">CEE37_14350</name>
</gene>
<protein>
    <submittedName>
        <fullName evidence="4">tRNA (N6-threonylcarbamoyladenosine(37)-N6)-methyltransferase TrmO</fullName>
    </submittedName>
</protein>
<dbReference type="InterPro" id="IPR040372">
    <property type="entry name" value="YaeB-like"/>
</dbReference>